<dbReference type="PANTHER" id="PTHR30537:SF5">
    <property type="entry name" value="HTH-TYPE TRANSCRIPTIONAL ACTIVATOR TTDR-RELATED"/>
    <property type="match status" value="1"/>
</dbReference>
<dbReference type="SUPFAM" id="SSF53850">
    <property type="entry name" value="Periplasmic binding protein-like II"/>
    <property type="match status" value="1"/>
</dbReference>
<dbReference type="RefSeq" id="WP_368643637.1">
    <property type="nucleotide sequence ID" value="NZ_CP158252.1"/>
</dbReference>
<keyword evidence="4" id="KW-0804">Transcription</keyword>
<keyword evidence="2" id="KW-0805">Transcription regulation</keyword>
<sequence>MDLTALKAFDLVATHGGYGKASRASGCAKATLSRQIRELEHRKGVRLIERGARTLRLTEEGAALHARTHGLLSDLADAVESIHSGGRQPRGTVRVSAPVLFSHTLLAPLAAEFTRRYPGITLDIRAEDRRVDLVEDGFDVAIRVNPPADSLLVGRCFARDRMLLAAPAGLRLPRRAATPPEIPAVVLANASGRTPWTFQHGKTTRTVTPTPRLVLSSLLMVRDAVRAGAGAALLPQSMTRPGPATEGLKIWGIVPDHPVELWALHSSRRLASSRVTAFIDFLCEQFPDRWL</sequence>
<dbReference type="Gene3D" id="1.10.10.10">
    <property type="entry name" value="Winged helix-like DNA-binding domain superfamily/Winged helix DNA-binding domain"/>
    <property type="match status" value="1"/>
</dbReference>
<evidence type="ECO:0000256" key="2">
    <source>
        <dbReference type="ARBA" id="ARBA00023015"/>
    </source>
</evidence>
<dbReference type="CDD" id="cd08422">
    <property type="entry name" value="PBP2_CrgA_like"/>
    <property type="match status" value="1"/>
</dbReference>
<evidence type="ECO:0000256" key="4">
    <source>
        <dbReference type="ARBA" id="ARBA00023163"/>
    </source>
</evidence>
<protein>
    <submittedName>
        <fullName evidence="6">LysR substrate-binding domain-containing protein</fullName>
    </submittedName>
</protein>
<proteinExistence type="inferred from homology"/>
<accession>A0AB39CJS8</accession>
<dbReference type="GO" id="GO:0003677">
    <property type="term" value="F:DNA binding"/>
    <property type="evidence" value="ECO:0007669"/>
    <property type="project" value="UniProtKB-KW"/>
</dbReference>
<dbReference type="InterPro" id="IPR036390">
    <property type="entry name" value="WH_DNA-bd_sf"/>
</dbReference>
<evidence type="ECO:0000313" key="6">
    <source>
        <dbReference type="EMBL" id="XDJ42371.1"/>
    </source>
</evidence>
<dbReference type="InterPro" id="IPR058163">
    <property type="entry name" value="LysR-type_TF_proteobact-type"/>
</dbReference>
<dbReference type="AlphaFoldDB" id="A0AB39CJS8"/>
<dbReference type="SUPFAM" id="SSF46785">
    <property type="entry name" value="Winged helix' DNA-binding domain"/>
    <property type="match status" value="1"/>
</dbReference>
<dbReference type="InterPro" id="IPR000847">
    <property type="entry name" value="LysR_HTH_N"/>
</dbReference>
<evidence type="ECO:0000256" key="1">
    <source>
        <dbReference type="ARBA" id="ARBA00009437"/>
    </source>
</evidence>
<dbReference type="InterPro" id="IPR036388">
    <property type="entry name" value="WH-like_DNA-bd_sf"/>
</dbReference>
<keyword evidence="3" id="KW-0238">DNA-binding</keyword>
<dbReference type="PANTHER" id="PTHR30537">
    <property type="entry name" value="HTH-TYPE TRANSCRIPTIONAL REGULATOR"/>
    <property type="match status" value="1"/>
</dbReference>
<gene>
    <name evidence="6" type="ORF">ABRY99_02010</name>
</gene>
<dbReference type="PROSITE" id="PS50931">
    <property type="entry name" value="HTH_LYSR"/>
    <property type="match status" value="1"/>
</dbReference>
<comment type="similarity">
    <text evidence="1">Belongs to the LysR transcriptional regulatory family.</text>
</comment>
<dbReference type="EMBL" id="CP158252">
    <property type="protein sequence ID" value="XDJ42371.1"/>
    <property type="molecule type" value="Genomic_DNA"/>
</dbReference>
<dbReference type="Gene3D" id="3.40.190.290">
    <property type="match status" value="1"/>
</dbReference>
<reference evidence="6" key="1">
    <citation type="submission" date="2024-05" db="EMBL/GenBank/DDBJ databases">
        <authorList>
            <person name="Luo Y.-C."/>
            <person name="Nicholds J."/>
            <person name="Mortimer T."/>
            <person name="Maboni G."/>
        </authorList>
    </citation>
    <scope>NUCLEOTIDE SEQUENCE</scope>
    <source>
        <strain evidence="6">153920</strain>
    </source>
</reference>
<dbReference type="Pfam" id="PF03466">
    <property type="entry name" value="LysR_substrate"/>
    <property type="match status" value="1"/>
</dbReference>
<dbReference type="InterPro" id="IPR005119">
    <property type="entry name" value="LysR_subst-bd"/>
</dbReference>
<dbReference type="GO" id="GO:0003700">
    <property type="term" value="F:DNA-binding transcription factor activity"/>
    <property type="evidence" value="ECO:0007669"/>
    <property type="project" value="InterPro"/>
</dbReference>
<evidence type="ECO:0000256" key="3">
    <source>
        <dbReference type="ARBA" id="ARBA00023125"/>
    </source>
</evidence>
<feature type="domain" description="HTH lysR-type" evidence="5">
    <location>
        <begin position="1"/>
        <end position="58"/>
    </location>
</feature>
<name>A0AB39CJS8_9BURK</name>
<dbReference type="Pfam" id="PF00126">
    <property type="entry name" value="HTH_1"/>
    <property type="match status" value="1"/>
</dbReference>
<organism evidence="6">
    <name type="scientific">Castellaniella ginsengisoli</name>
    <dbReference type="NCBI Taxonomy" id="546114"/>
    <lineage>
        <taxon>Bacteria</taxon>
        <taxon>Pseudomonadati</taxon>
        <taxon>Pseudomonadota</taxon>
        <taxon>Betaproteobacteria</taxon>
        <taxon>Burkholderiales</taxon>
        <taxon>Alcaligenaceae</taxon>
        <taxon>Castellaniella</taxon>
    </lineage>
</organism>
<evidence type="ECO:0000259" key="5">
    <source>
        <dbReference type="PROSITE" id="PS50931"/>
    </source>
</evidence>